<proteinExistence type="predicted"/>
<gene>
    <name evidence="1" type="ORF">LGLO00237_LOCUS18017</name>
</gene>
<dbReference type="AlphaFoldDB" id="A0A7S3YYU4"/>
<reference evidence="1" key="1">
    <citation type="submission" date="2021-01" db="EMBL/GenBank/DDBJ databases">
        <authorList>
            <person name="Corre E."/>
            <person name="Pelletier E."/>
            <person name="Niang G."/>
            <person name="Scheremetjew M."/>
            <person name="Finn R."/>
            <person name="Kale V."/>
            <person name="Holt S."/>
            <person name="Cochrane G."/>
            <person name="Meng A."/>
            <person name="Brown T."/>
            <person name="Cohen L."/>
        </authorList>
    </citation>
    <scope>NUCLEOTIDE SEQUENCE</scope>
    <source>
        <strain evidence="1">CCCM811</strain>
    </source>
</reference>
<protein>
    <submittedName>
        <fullName evidence="1">Uncharacterized protein</fullName>
    </submittedName>
</protein>
<evidence type="ECO:0000313" key="1">
    <source>
        <dbReference type="EMBL" id="CAE0666405.1"/>
    </source>
</evidence>
<name>A0A7S3YYU4_9EUKA</name>
<accession>A0A7S3YYU4</accession>
<organism evidence="1">
    <name type="scientific">Lotharella globosa</name>
    <dbReference type="NCBI Taxonomy" id="91324"/>
    <lineage>
        <taxon>Eukaryota</taxon>
        <taxon>Sar</taxon>
        <taxon>Rhizaria</taxon>
        <taxon>Cercozoa</taxon>
        <taxon>Chlorarachniophyceae</taxon>
        <taxon>Lotharella</taxon>
    </lineage>
</organism>
<sequence length="143" mass="16549">MPVVEEKVDDETGEFSACVARLGTPVVTFSPLLFTAENEGWRYQIRGGILATDPAQGWQEFACHPLDTQDDGQWVKFWLHSSLEDFRPALVGERPPDLEDRTFCMRKLFYKCTELQLHEETMRRFHRRVRDLARSGDLSKLSS</sequence>
<dbReference type="EMBL" id="HBIV01025105">
    <property type="protein sequence ID" value="CAE0666405.1"/>
    <property type="molecule type" value="Transcribed_RNA"/>
</dbReference>